<name>A0A242MXN6_CABSO</name>
<dbReference type="GO" id="GO:0005737">
    <property type="term" value="C:cytoplasm"/>
    <property type="evidence" value="ECO:0007669"/>
    <property type="project" value="TreeGrafter"/>
</dbReference>
<gene>
    <name evidence="3" type="ORF">PAMC26577_11610</name>
</gene>
<proteinExistence type="predicted"/>
<dbReference type="InterPro" id="IPR032466">
    <property type="entry name" value="Metal_Hydrolase"/>
</dbReference>
<dbReference type="Gene3D" id="3.20.20.140">
    <property type="entry name" value="Metal-dependent hydrolases"/>
    <property type="match status" value="1"/>
</dbReference>
<accession>A0A242MXN6</accession>
<keyword evidence="1" id="KW-0456">Lyase</keyword>
<dbReference type="EMBL" id="NBTZ01000040">
    <property type="protein sequence ID" value="OTP76199.1"/>
    <property type="molecule type" value="Genomic_DNA"/>
</dbReference>
<dbReference type="GO" id="GO:0016831">
    <property type="term" value="F:carboxy-lyase activity"/>
    <property type="evidence" value="ECO:0007669"/>
    <property type="project" value="InterPro"/>
</dbReference>
<protein>
    <submittedName>
        <fullName evidence="3">2-amino-3-carboxymuconate 6-semialdehyde decarboxylase</fullName>
    </submittedName>
</protein>
<organism evidence="3 4">
    <name type="scientific">Caballeronia sordidicola</name>
    <name type="common">Burkholderia sordidicola</name>
    <dbReference type="NCBI Taxonomy" id="196367"/>
    <lineage>
        <taxon>Bacteria</taxon>
        <taxon>Pseudomonadati</taxon>
        <taxon>Pseudomonadota</taxon>
        <taxon>Betaproteobacteria</taxon>
        <taxon>Burkholderiales</taxon>
        <taxon>Burkholderiaceae</taxon>
        <taxon>Caballeronia</taxon>
    </lineage>
</organism>
<dbReference type="PANTHER" id="PTHR21240:SF28">
    <property type="entry name" value="ISO-OROTATE DECARBOXYLASE (EUROFUNG)"/>
    <property type="match status" value="1"/>
</dbReference>
<dbReference type="InterPro" id="IPR006680">
    <property type="entry name" value="Amidohydro-rel"/>
</dbReference>
<dbReference type="PANTHER" id="PTHR21240">
    <property type="entry name" value="2-AMINO-3-CARBOXYLMUCONATE-6-SEMIALDEHYDE DECARBOXYLASE"/>
    <property type="match status" value="1"/>
</dbReference>
<dbReference type="SUPFAM" id="SSF51556">
    <property type="entry name" value="Metallo-dependent hydrolases"/>
    <property type="match status" value="1"/>
</dbReference>
<dbReference type="InterPro" id="IPR032465">
    <property type="entry name" value="ACMSD"/>
</dbReference>
<dbReference type="GO" id="GO:0016787">
    <property type="term" value="F:hydrolase activity"/>
    <property type="evidence" value="ECO:0007669"/>
    <property type="project" value="InterPro"/>
</dbReference>
<dbReference type="GO" id="GO:0019748">
    <property type="term" value="P:secondary metabolic process"/>
    <property type="evidence" value="ECO:0007669"/>
    <property type="project" value="TreeGrafter"/>
</dbReference>
<dbReference type="AlphaFoldDB" id="A0A242MXN6"/>
<evidence type="ECO:0000313" key="3">
    <source>
        <dbReference type="EMBL" id="OTP76199.1"/>
    </source>
</evidence>
<reference evidence="3 4" key="1">
    <citation type="submission" date="2017-03" db="EMBL/GenBank/DDBJ databases">
        <title>Genome analysis of strain PAMC 26577.</title>
        <authorList>
            <person name="Oh H.-M."/>
            <person name="Yang J.-A."/>
        </authorList>
    </citation>
    <scope>NUCLEOTIDE SEQUENCE [LARGE SCALE GENOMIC DNA]</scope>
    <source>
        <strain evidence="3 4">PAMC 26577</strain>
    </source>
</reference>
<evidence type="ECO:0000313" key="4">
    <source>
        <dbReference type="Proteomes" id="UP000195221"/>
    </source>
</evidence>
<comment type="caution">
    <text evidence="3">The sequence shown here is derived from an EMBL/GenBank/DDBJ whole genome shotgun (WGS) entry which is preliminary data.</text>
</comment>
<feature type="domain" description="Amidohydrolase-related" evidence="2">
    <location>
        <begin position="1"/>
        <end position="106"/>
    </location>
</feature>
<dbReference type="Proteomes" id="UP000195221">
    <property type="component" value="Unassembled WGS sequence"/>
</dbReference>
<evidence type="ECO:0000259" key="2">
    <source>
        <dbReference type="Pfam" id="PF04909"/>
    </source>
</evidence>
<sequence>MILSHAGGFIPYAAYRISQQSNVADPVDMLHQLSNFYFDTALSASPTVLPSLLPFAKPGHVLFGSDSPYATNKTIGYFADHLDAYPGLDLAGHAGVNRKNAEVLFPRLAIG</sequence>
<dbReference type="Pfam" id="PF04909">
    <property type="entry name" value="Amidohydro_2"/>
    <property type="match status" value="1"/>
</dbReference>
<evidence type="ECO:0000256" key="1">
    <source>
        <dbReference type="ARBA" id="ARBA00023239"/>
    </source>
</evidence>